<keyword evidence="3" id="KW-1185">Reference proteome</keyword>
<organism evidence="2 3">
    <name type="scientific">Cytobacillus citreus</name>
    <dbReference type="NCBI Taxonomy" id="2833586"/>
    <lineage>
        <taxon>Bacteria</taxon>
        <taxon>Bacillati</taxon>
        <taxon>Bacillota</taxon>
        <taxon>Bacilli</taxon>
        <taxon>Bacillales</taxon>
        <taxon>Bacillaceae</taxon>
        <taxon>Cytobacillus</taxon>
    </lineage>
</organism>
<dbReference type="EMBL" id="JAGYPM010000004">
    <property type="protein sequence ID" value="MBS4191959.1"/>
    <property type="molecule type" value="Genomic_DNA"/>
</dbReference>
<dbReference type="InterPro" id="IPR029100">
    <property type="entry name" value="Ntox50"/>
</dbReference>
<dbReference type="Pfam" id="PF15542">
    <property type="entry name" value="Ntox50"/>
    <property type="match status" value="1"/>
</dbReference>
<comment type="caution">
    <text evidence="2">The sequence shown here is derived from an EMBL/GenBank/DDBJ whole genome shotgun (WGS) entry which is preliminary data.</text>
</comment>
<evidence type="ECO:0000259" key="1">
    <source>
        <dbReference type="Pfam" id="PF15542"/>
    </source>
</evidence>
<accession>A0ABS5NYM1</accession>
<name>A0ABS5NYM1_9BACI</name>
<proteinExistence type="predicted"/>
<protein>
    <recommendedName>
        <fullName evidence="1">Bacterial toxin 50 domain-containing protein</fullName>
    </recommendedName>
</protein>
<gene>
    <name evidence="2" type="ORF">KHA94_17470</name>
</gene>
<reference evidence="2 3" key="1">
    <citation type="submission" date="2021-05" db="EMBL/GenBank/DDBJ databases">
        <title>Novel Bacillus species.</title>
        <authorList>
            <person name="Liu G."/>
        </authorList>
    </citation>
    <scope>NUCLEOTIDE SEQUENCE [LARGE SCALE GENOMIC DNA]</scope>
    <source>
        <strain evidence="2 3">FJAT-49705</strain>
    </source>
</reference>
<sequence length="66" mass="7265">MLSADANALLKSHAGKGTMINEYKERVNFGKIIGDYYNPTTKHYYPTKNGIIHYSNTGAHIVPAAP</sequence>
<evidence type="ECO:0000313" key="3">
    <source>
        <dbReference type="Proteomes" id="UP000681027"/>
    </source>
</evidence>
<evidence type="ECO:0000313" key="2">
    <source>
        <dbReference type="EMBL" id="MBS4191959.1"/>
    </source>
</evidence>
<dbReference type="Proteomes" id="UP000681027">
    <property type="component" value="Unassembled WGS sequence"/>
</dbReference>
<feature type="domain" description="Bacterial toxin 50" evidence="1">
    <location>
        <begin position="4"/>
        <end position="63"/>
    </location>
</feature>